<dbReference type="PROSITE" id="PS50156">
    <property type="entry name" value="SSD"/>
    <property type="match status" value="1"/>
</dbReference>
<feature type="transmembrane region" description="Helical" evidence="8">
    <location>
        <begin position="398"/>
        <end position="417"/>
    </location>
</feature>
<name>A0A914A1J2_PATMI</name>
<keyword evidence="3 8" id="KW-1133">Transmembrane helix</keyword>
<feature type="transmembrane region" description="Helical" evidence="8">
    <location>
        <begin position="573"/>
        <end position="596"/>
    </location>
</feature>
<evidence type="ECO:0000256" key="7">
    <source>
        <dbReference type="SAM" id="MobiDB-lite"/>
    </source>
</evidence>
<dbReference type="GO" id="GO:0007224">
    <property type="term" value="P:smoothened signaling pathway"/>
    <property type="evidence" value="ECO:0007669"/>
    <property type="project" value="TreeGrafter"/>
</dbReference>
<sequence length="1032" mass="114957">MPLVHRPSSGPDDSNISLNDDTSTSRHNGLMTTDSDDIVDTAPGGVCYTYAKILARFWYVICILVFITVAAFTALPLTLYDLPDFSEPSKGFDARGTVISARLNSLQNLFADRTNLIVFRPADAQMISPNPPVSESHTSRQQRTRRQAGQSPMTGIQFCFPLWETSSGTDWGTLVFERVDGGNMLTTEAIKSVCKAEERLVTSHPSYQENCQCPNATATTECPSTWSIGNHIALLSNKSSCAAIVDSDVANTIDLLMLCAPFFRNTTAEDFQYQSLPMVPDECRQHEYAVFTIFHYLLPIEVLRGITDNSLPPTSRIVSVLLPIEDKDALKTIFQESIQRETSTDGITTLKAVDFNIKFRLFSTAILLDSLYLGIAAGAIFLLIWVYTGSFLVTLTALLNMVFSFTLADFFFTVAFVRPFFPFGNIMSVILLLGVGADDTFVYMDLWKKCRLEFGDQDLPRLVYETLRHASVSMFVTSFTTATALYVTVISDIVVVKCFAVFAGTAILMNLALTLTLLPAVIVMQHKMTKWCCSSKTSSNESKEKCSCLAKLLVPLNKFHEVLIPYLVLKLRFIWIILFLLLMTGAAIVVFFYPGFQVPSSSNFQFFVDSHYFEQYDLVYGDQFAYTQARSSNFVGCIVWGVQAVDNGDLWDPDDPGTLLLNDSFRFSSPEDQSWFLDFCRDLRNQSFFKSFEEQGCFIEDFISLMQQPSCINQYGRDVSPCCNQSGFPYESSLFETCLAKFANYLSIRGIFFLKTNGQLAGIKVNIATTFENSFKFADNEELWRTVNGWIEEKLKSAPSALQHGWFSSPDFFQLSFFDLQQSLAVGTRNSMLVTLAIASGILFLTIQNILLTLWAMLTITSAVFVTVASLVLLGWELNVVEATIITLAVGLSVDFTIHYGVAYKLSPFQSRRQRTRCSLQTMAPAITIAAFSTFVAGALVLPSTLLSYYQFGVFLMLVMSISWTHGTFFFQSLCMVLGPQESCGDIPCLPCFECCRLGTRPVDALSSGQGRASYGHDNPAASIRTITNGEQ</sequence>
<dbReference type="AlphaFoldDB" id="A0A914A1J2"/>
<feature type="region of interest" description="Disordered" evidence="7">
    <location>
        <begin position="1010"/>
        <end position="1032"/>
    </location>
</feature>
<comment type="subcellular location">
    <subcellularLocation>
        <location evidence="1">Membrane</location>
        <topology evidence="1">Multi-pass membrane protein</topology>
    </subcellularLocation>
</comment>
<evidence type="ECO:0000256" key="8">
    <source>
        <dbReference type="SAM" id="Phobius"/>
    </source>
</evidence>
<feature type="domain" description="SSD" evidence="9">
    <location>
        <begin position="395"/>
        <end position="524"/>
    </location>
</feature>
<feature type="region of interest" description="Disordered" evidence="7">
    <location>
        <begin position="1"/>
        <end position="33"/>
    </location>
</feature>
<evidence type="ECO:0000259" key="9">
    <source>
        <dbReference type="PROSITE" id="PS50156"/>
    </source>
</evidence>
<evidence type="ECO:0000256" key="2">
    <source>
        <dbReference type="ARBA" id="ARBA00022692"/>
    </source>
</evidence>
<keyword evidence="2 8" id="KW-0812">Transmembrane</keyword>
<feature type="transmembrane region" description="Helical" evidence="8">
    <location>
        <begin position="923"/>
        <end position="943"/>
    </location>
</feature>
<keyword evidence="11" id="KW-1185">Reference proteome</keyword>
<feature type="transmembrane region" description="Helical" evidence="8">
    <location>
        <begin position="854"/>
        <end position="874"/>
    </location>
</feature>
<feature type="compositionally biased region" description="Polar residues" evidence="7">
    <location>
        <begin position="11"/>
        <end position="33"/>
    </location>
</feature>
<dbReference type="InterPro" id="IPR000731">
    <property type="entry name" value="SSD"/>
</dbReference>
<dbReference type="Gene3D" id="1.20.1640.10">
    <property type="entry name" value="Multidrug efflux transporter AcrB transmembrane domain"/>
    <property type="match status" value="2"/>
</dbReference>
<organism evidence="10 11">
    <name type="scientific">Patiria miniata</name>
    <name type="common">Bat star</name>
    <name type="synonym">Asterina miniata</name>
    <dbReference type="NCBI Taxonomy" id="46514"/>
    <lineage>
        <taxon>Eukaryota</taxon>
        <taxon>Metazoa</taxon>
        <taxon>Echinodermata</taxon>
        <taxon>Eleutherozoa</taxon>
        <taxon>Asterozoa</taxon>
        <taxon>Asteroidea</taxon>
        <taxon>Valvatacea</taxon>
        <taxon>Valvatida</taxon>
        <taxon>Asterinidae</taxon>
        <taxon>Patiria</taxon>
    </lineage>
</organism>
<dbReference type="SUPFAM" id="SSF82866">
    <property type="entry name" value="Multidrug efflux transporter AcrB transmembrane domain"/>
    <property type="match status" value="2"/>
</dbReference>
<feature type="transmembrane region" description="Helical" evidence="8">
    <location>
        <begin position="361"/>
        <end position="386"/>
    </location>
</feature>
<evidence type="ECO:0000256" key="1">
    <source>
        <dbReference type="ARBA" id="ARBA00004141"/>
    </source>
</evidence>
<feature type="transmembrane region" description="Helical" evidence="8">
    <location>
        <begin position="423"/>
        <end position="446"/>
    </location>
</feature>
<dbReference type="InterPro" id="IPR003392">
    <property type="entry name" value="PTHD_SSD"/>
</dbReference>
<dbReference type="InterPro" id="IPR052081">
    <property type="entry name" value="Dispatched_Hh_regulator"/>
</dbReference>
<feature type="transmembrane region" description="Helical" evidence="8">
    <location>
        <begin position="57"/>
        <end position="80"/>
    </location>
</feature>
<comment type="similarity">
    <text evidence="6">Belongs to the dispatched family.</text>
</comment>
<evidence type="ECO:0000256" key="4">
    <source>
        <dbReference type="ARBA" id="ARBA00023136"/>
    </source>
</evidence>
<dbReference type="GeneID" id="119729071"/>
<keyword evidence="4 8" id="KW-0472">Membrane</keyword>
<dbReference type="OrthoDB" id="193905at2759"/>
<dbReference type="GO" id="GO:0016020">
    <property type="term" value="C:membrane"/>
    <property type="evidence" value="ECO:0007669"/>
    <property type="project" value="UniProtKB-SubCell"/>
</dbReference>
<evidence type="ECO:0000256" key="6">
    <source>
        <dbReference type="ARBA" id="ARBA00038046"/>
    </source>
</evidence>
<feature type="transmembrane region" description="Helical" evidence="8">
    <location>
        <begin position="499"/>
        <end position="522"/>
    </location>
</feature>
<dbReference type="OMA" id="ESHRMEN"/>
<dbReference type="GO" id="GO:0022857">
    <property type="term" value="F:transmembrane transporter activity"/>
    <property type="evidence" value="ECO:0007669"/>
    <property type="project" value="TreeGrafter"/>
</dbReference>
<dbReference type="PANTHER" id="PTHR45951:SF3">
    <property type="entry name" value="PROTEIN DISPATCHED"/>
    <property type="match status" value="1"/>
</dbReference>
<dbReference type="Proteomes" id="UP000887568">
    <property type="component" value="Unplaced"/>
</dbReference>
<keyword evidence="5" id="KW-0325">Glycoprotein</keyword>
<evidence type="ECO:0000256" key="3">
    <source>
        <dbReference type="ARBA" id="ARBA00022989"/>
    </source>
</evidence>
<dbReference type="PANTHER" id="PTHR45951">
    <property type="entry name" value="PROTEIN DISPATCHED-RELATED"/>
    <property type="match status" value="1"/>
</dbReference>
<dbReference type="RefSeq" id="XP_038057504.1">
    <property type="nucleotide sequence ID" value="XM_038201576.1"/>
</dbReference>
<feature type="transmembrane region" description="Helical" evidence="8">
    <location>
        <begin position="949"/>
        <end position="971"/>
    </location>
</feature>
<proteinExistence type="inferred from homology"/>
<reference evidence="10" key="1">
    <citation type="submission" date="2022-11" db="UniProtKB">
        <authorList>
            <consortium name="EnsemblMetazoa"/>
        </authorList>
    </citation>
    <scope>IDENTIFICATION</scope>
</reference>
<dbReference type="Pfam" id="PF02460">
    <property type="entry name" value="Patched"/>
    <property type="match status" value="1"/>
</dbReference>
<accession>A0A914A1J2</accession>
<feature type="transmembrane region" description="Helical" evidence="8">
    <location>
        <begin position="880"/>
        <end position="902"/>
    </location>
</feature>
<feature type="transmembrane region" description="Helical" evidence="8">
    <location>
        <begin position="830"/>
        <end position="847"/>
    </location>
</feature>
<feature type="region of interest" description="Disordered" evidence="7">
    <location>
        <begin position="127"/>
        <end position="151"/>
    </location>
</feature>
<feature type="transmembrane region" description="Helical" evidence="8">
    <location>
        <begin position="467"/>
        <end position="487"/>
    </location>
</feature>
<evidence type="ECO:0000313" key="11">
    <source>
        <dbReference type="Proteomes" id="UP000887568"/>
    </source>
</evidence>
<dbReference type="EnsemblMetazoa" id="XM_038201576.1">
    <property type="protein sequence ID" value="XP_038057504.1"/>
    <property type="gene ID" value="LOC119729071"/>
</dbReference>
<evidence type="ECO:0000313" key="10">
    <source>
        <dbReference type="EnsemblMetazoa" id="XP_038057504.1"/>
    </source>
</evidence>
<protein>
    <recommendedName>
        <fullName evidence="9">SSD domain-containing protein</fullName>
    </recommendedName>
</protein>
<evidence type="ECO:0000256" key="5">
    <source>
        <dbReference type="ARBA" id="ARBA00023180"/>
    </source>
</evidence>